<feature type="non-terminal residue" evidence="2">
    <location>
        <position position="1"/>
    </location>
</feature>
<name>A0AAD8F3S4_BIOPF</name>
<feature type="chain" id="PRO_5041916684" evidence="1">
    <location>
        <begin position="17"/>
        <end position="58"/>
    </location>
</feature>
<feature type="signal peptide" evidence="1">
    <location>
        <begin position="1"/>
        <end position="16"/>
    </location>
</feature>
<evidence type="ECO:0000256" key="1">
    <source>
        <dbReference type="SAM" id="SignalP"/>
    </source>
</evidence>
<reference evidence="2" key="2">
    <citation type="submission" date="2023-04" db="EMBL/GenBank/DDBJ databases">
        <authorList>
            <person name="Bu L."/>
            <person name="Lu L."/>
            <person name="Laidemitt M.R."/>
            <person name="Zhang S.M."/>
            <person name="Mutuku M."/>
            <person name="Mkoji G."/>
            <person name="Steinauer M."/>
            <person name="Loker E.S."/>
        </authorList>
    </citation>
    <scope>NUCLEOTIDE SEQUENCE</scope>
    <source>
        <strain evidence="2">KasaAsao</strain>
        <tissue evidence="2">Whole Snail</tissue>
    </source>
</reference>
<evidence type="ECO:0000313" key="2">
    <source>
        <dbReference type="EMBL" id="KAK0049281.1"/>
    </source>
</evidence>
<proteinExistence type="predicted"/>
<gene>
    <name evidence="2" type="ORF">Bpfe_021374</name>
</gene>
<sequence>MKVLLICVIALAIVTAEDIKRQDCVDHCTPGTNAGCHTYQICTVNHAAGCGHSCHYIL</sequence>
<accession>A0AAD8F3S4</accession>
<comment type="caution">
    <text evidence="2">The sequence shown here is derived from an EMBL/GenBank/DDBJ whole genome shotgun (WGS) entry which is preliminary data.</text>
</comment>
<dbReference type="AlphaFoldDB" id="A0AAD8F3S4"/>
<organism evidence="2 3">
    <name type="scientific">Biomphalaria pfeifferi</name>
    <name type="common">Bloodfluke planorb</name>
    <name type="synonym">Freshwater snail</name>
    <dbReference type="NCBI Taxonomy" id="112525"/>
    <lineage>
        <taxon>Eukaryota</taxon>
        <taxon>Metazoa</taxon>
        <taxon>Spiralia</taxon>
        <taxon>Lophotrochozoa</taxon>
        <taxon>Mollusca</taxon>
        <taxon>Gastropoda</taxon>
        <taxon>Heterobranchia</taxon>
        <taxon>Euthyneura</taxon>
        <taxon>Panpulmonata</taxon>
        <taxon>Hygrophila</taxon>
        <taxon>Lymnaeoidea</taxon>
        <taxon>Planorbidae</taxon>
        <taxon>Biomphalaria</taxon>
    </lineage>
</organism>
<dbReference type="Proteomes" id="UP001233172">
    <property type="component" value="Unassembled WGS sequence"/>
</dbReference>
<keyword evidence="1" id="KW-0732">Signal</keyword>
<keyword evidence="3" id="KW-1185">Reference proteome</keyword>
<dbReference type="EMBL" id="JASAOG010000128">
    <property type="protein sequence ID" value="KAK0049281.1"/>
    <property type="molecule type" value="Genomic_DNA"/>
</dbReference>
<evidence type="ECO:0000313" key="3">
    <source>
        <dbReference type="Proteomes" id="UP001233172"/>
    </source>
</evidence>
<reference evidence="2" key="1">
    <citation type="journal article" date="2023" name="PLoS Negl. Trop. Dis.">
        <title>A genome sequence for Biomphalaria pfeifferi, the major vector snail for the human-infecting parasite Schistosoma mansoni.</title>
        <authorList>
            <person name="Bu L."/>
            <person name="Lu L."/>
            <person name="Laidemitt M.R."/>
            <person name="Zhang S.M."/>
            <person name="Mutuku M."/>
            <person name="Mkoji G."/>
            <person name="Steinauer M."/>
            <person name="Loker E.S."/>
        </authorList>
    </citation>
    <scope>NUCLEOTIDE SEQUENCE</scope>
    <source>
        <strain evidence="2">KasaAsao</strain>
    </source>
</reference>
<protein>
    <submittedName>
        <fullName evidence="2">Uncharacterized protein</fullName>
    </submittedName>
</protein>